<evidence type="ECO:0000256" key="1">
    <source>
        <dbReference type="ARBA" id="ARBA00011925"/>
    </source>
</evidence>
<evidence type="ECO:0000256" key="5">
    <source>
        <dbReference type="ARBA" id="ARBA00049303"/>
    </source>
</evidence>
<evidence type="ECO:0000313" key="8">
    <source>
        <dbReference type="Proteomes" id="UP000695007"/>
    </source>
</evidence>
<keyword evidence="2 6" id="KW-0489">Methyltransferase</keyword>
<dbReference type="Pfam" id="PF06325">
    <property type="entry name" value="PrmA"/>
    <property type="match status" value="1"/>
</dbReference>
<evidence type="ECO:0000256" key="3">
    <source>
        <dbReference type="ARBA" id="ARBA00022679"/>
    </source>
</evidence>
<dbReference type="Gene3D" id="3.40.50.150">
    <property type="entry name" value="Vaccinia Virus protein VP39"/>
    <property type="match status" value="1"/>
</dbReference>
<dbReference type="GO" id="GO:0035242">
    <property type="term" value="F:protein-arginine omega-N asymmetric methyltransferase activity"/>
    <property type="evidence" value="ECO:0007669"/>
    <property type="project" value="UniProtKB-EC"/>
</dbReference>
<dbReference type="GO" id="GO:0042054">
    <property type="term" value="F:histone methyltransferase activity"/>
    <property type="evidence" value="ECO:0007669"/>
    <property type="project" value="TreeGrafter"/>
</dbReference>
<evidence type="ECO:0000259" key="7">
    <source>
        <dbReference type="Pfam" id="PF22528"/>
    </source>
</evidence>
<evidence type="ECO:0000256" key="6">
    <source>
        <dbReference type="PROSITE-ProRule" id="PRU01015"/>
    </source>
</evidence>
<dbReference type="CDD" id="cd02440">
    <property type="entry name" value="AdoMet_MTases"/>
    <property type="match status" value="1"/>
</dbReference>
<feature type="non-terminal residue" evidence="9">
    <location>
        <position position="1"/>
    </location>
</feature>
<protein>
    <recommendedName>
        <fullName evidence="1">type I protein arginine methyltransferase</fullName>
        <ecNumber evidence="1">2.1.1.319</ecNumber>
    </recommendedName>
</protein>
<evidence type="ECO:0000313" key="9">
    <source>
        <dbReference type="RefSeq" id="XP_011502659.1"/>
    </source>
</evidence>
<dbReference type="InterPro" id="IPR025799">
    <property type="entry name" value="Arg_MeTrfase"/>
</dbReference>
<sequence>SSDKYFESYEDLNIHHQMLNDTSRTVAYKNAIFNMKSSFVDKIVMDVGAGTGILSIFSAQAGAKKIYAIEASNLANLISQVAEENNVKDKIEIIKKPVEDINSNDIQKVDIIVSEWMGFYLVHEGMLNSVIIARDKFLKPNGLMFPSIAKIYAAPCQLPSYNDFWDDICGVSMKCIAQNYRQTKSLKPEILYVPKKDILVEDKLLIWLDLNNTTLEELNSLGGEQTVLVCSKNGKYQGFCIWFDVEFPDGSLLSTSSKVEPTHWKQTVIVLPHSIHLNKKDPVAFTLNINKSSSNPRWYNIIFTMLDATEVPHDIPCDCYMSRCIITKTYMENQGKEI</sequence>
<keyword evidence="8" id="KW-1185">Reference proteome</keyword>
<evidence type="ECO:0000256" key="4">
    <source>
        <dbReference type="ARBA" id="ARBA00022691"/>
    </source>
</evidence>
<dbReference type="FunFam" id="3.40.50.150:FF:000003">
    <property type="entry name" value="Blast:Protein arginine N-methyltransferase 1"/>
    <property type="match status" value="1"/>
</dbReference>
<dbReference type="GO" id="GO:0005634">
    <property type="term" value="C:nucleus"/>
    <property type="evidence" value="ECO:0007669"/>
    <property type="project" value="TreeGrafter"/>
</dbReference>
<name>A0AAJ6YR35_9HYME</name>
<dbReference type="Gene3D" id="2.70.160.11">
    <property type="entry name" value="Hnrnp arginine n-methyltransferase1"/>
    <property type="match status" value="1"/>
</dbReference>
<dbReference type="AlphaFoldDB" id="A0AAJ6YR35"/>
<dbReference type="GO" id="GO:0035241">
    <property type="term" value="F:protein-arginine omega-N monomethyltransferase activity"/>
    <property type="evidence" value="ECO:0007669"/>
    <property type="project" value="TreeGrafter"/>
</dbReference>
<feature type="domain" description="Protein arginine N-methyltransferase" evidence="7">
    <location>
        <begin position="149"/>
        <end position="302"/>
    </location>
</feature>
<dbReference type="SUPFAM" id="SSF53335">
    <property type="entry name" value="S-adenosyl-L-methionine-dependent methyltransferases"/>
    <property type="match status" value="1"/>
</dbReference>
<dbReference type="Pfam" id="PF22528">
    <property type="entry name" value="PRMT_C"/>
    <property type="match status" value="1"/>
</dbReference>
<dbReference type="PANTHER" id="PTHR11006:SF122">
    <property type="entry name" value="ARGININE METHYLTRANSFERASE 8"/>
    <property type="match status" value="1"/>
</dbReference>
<gene>
    <name evidence="9" type="primary">LOC105366048</name>
</gene>
<organism evidence="8 9">
    <name type="scientific">Ceratosolen solmsi marchali</name>
    <dbReference type="NCBI Taxonomy" id="326594"/>
    <lineage>
        <taxon>Eukaryota</taxon>
        <taxon>Metazoa</taxon>
        <taxon>Ecdysozoa</taxon>
        <taxon>Arthropoda</taxon>
        <taxon>Hexapoda</taxon>
        <taxon>Insecta</taxon>
        <taxon>Pterygota</taxon>
        <taxon>Neoptera</taxon>
        <taxon>Endopterygota</taxon>
        <taxon>Hymenoptera</taxon>
        <taxon>Apocrita</taxon>
        <taxon>Proctotrupomorpha</taxon>
        <taxon>Chalcidoidea</taxon>
        <taxon>Agaonidae</taxon>
        <taxon>Agaoninae</taxon>
        <taxon>Ceratosolen</taxon>
    </lineage>
</organism>
<dbReference type="InterPro" id="IPR029063">
    <property type="entry name" value="SAM-dependent_MTases_sf"/>
</dbReference>
<accession>A0AAJ6YR35</accession>
<proteinExistence type="predicted"/>
<dbReference type="InterPro" id="IPR055135">
    <property type="entry name" value="PRMT_dom"/>
</dbReference>
<dbReference type="CTD" id="34528"/>
<dbReference type="Proteomes" id="UP000695007">
    <property type="component" value="Unplaced"/>
</dbReference>
<keyword evidence="3 6" id="KW-0808">Transferase</keyword>
<evidence type="ECO:0000256" key="2">
    <source>
        <dbReference type="ARBA" id="ARBA00022603"/>
    </source>
</evidence>
<dbReference type="GO" id="GO:0032259">
    <property type="term" value="P:methylation"/>
    <property type="evidence" value="ECO:0007669"/>
    <property type="project" value="UniProtKB-KW"/>
</dbReference>
<dbReference type="PANTHER" id="PTHR11006">
    <property type="entry name" value="PROTEIN ARGININE N-METHYLTRANSFERASE"/>
    <property type="match status" value="1"/>
</dbReference>
<dbReference type="PROSITE" id="PS51678">
    <property type="entry name" value="SAM_MT_PRMT"/>
    <property type="match status" value="1"/>
</dbReference>
<keyword evidence="4 6" id="KW-0949">S-adenosyl-L-methionine</keyword>
<comment type="catalytic activity">
    <reaction evidence="5">
        <text>L-arginyl-[protein] + S-adenosyl-L-methionine = N(omega)-methyl-L-arginyl-[protein] + S-adenosyl-L-homocysteine + H(+)</text>
        <dbReference type="Rhea" id="RHEA:48100"/>
        <dbReference type="Rhea" id="RHEA-COMP:10532"/>
        <dbReference type="Rhea" id="RHEA-COMP:11990"/>
        <dbReference type="ChEBI" id="CHEBI:15378"/>
        <dbReference type="ChEBI" id="CHEBI:29965"/>
        <dbReference type="ChEBI" id="CHEBI:57856"/>
        <dbReference type="ChEBI" id="CHEBI:59789"/>
        <dbReference type="ChEBI" id="CHEBI:65280"/>
    </reaction>
    <physiologicalReaction direction="left-to-right" evidence="5">
        <dbReference type="Rhea" id="RHEA:48101"/>
    </physiologicalReaction>
</comment>
<reference evidence="9" key="1">
    <citation type="submission" date="2025-08" db="UniProtKB">
        <authorList>
            <consortium name="RefSeq"/>
        </authorList>
    </citation>
    <scope>IDENTIFICATION</scope>
</reference>
<dbReference type="EC" id="2.1.1.319" evidence="1"/>
<dbReference type="RefSeq" id="XP_011502659.1">
    <property type="nucleotide sequence ID" value="XM_011504357.1"/>
</dbReference>
<dbReference type="GeneID" id="105366048"/>
<dbReference type="KEGG" id="csol:105366048"/>